<organism evidence="1 2">
    <name type="scientific">Acer negundo</name>
    <name type="common">Box elder</name>
    <dbReference type="NCBI Taxonomy" id="4023"/>
    <lineage>
        <taxon>Eukaryota</taxon>
        <taxon>Viridiplantae</taxon>
        <taxon>Streptophyta</taxon>
        <taxon>Embryophyta</taxon>
        <taxon>Tracheophyta</taxon>
        <taxon>Spermatophyta</taxon>
        <taxon>Magnoliopsida</taxon>
        <taxon>eudicotyledons</taxon>
        <taxon>Gunneridae</taxon>
        <taxon>Pentapetalae</taxon>
        <taxon>rosids</taxon>
        <taxon>malvids</taxon>
        <taxon>Sapindales</taxon>
        <taxon>Sapindaceae</taxon>
        <taxon>Hippocastanoideae</taxon>
        <taxon>Acereae</taxon>
        <taxon>Acer</taxon>
    </lineage>
</organism>
<dbReference type="EMBL" id="JAJSOW010000102">
    <property type="protein sequence ID" value="KAI9176544.1"/>
    <property type="molecule type" value="Genomic_DNA"/>
</dbReference>
<accession>A0AAD5NQN7</accession>
<dbReference type="Proteomes" id="UP001064489">
    <property type="component" value="Chromosome 5"/>
</dbReference>
<reference evidence="1" key="2">
    <citation type="submission" date="2023-02" db="EMBL/GenBank/DDBJ databases">
        <authorList>
            <person name="Swenson N.G."/>
            <person name="Wegrzyn J.L."/>
            <person name="Mcevoy S.L."/>
        </authorList>
    </citation>
    <scope>NUCLEOTIDE SEQUENCE</scope>
    <source>
        <strain evidence="1">91603</strain>
        <tissue evidence="1">Leaf</tissue>
    </source>
</reference>
<gene>
    <name evidence="1" type="ORF">LWI28_004081</name>
</gene>
<evidence type="ECO:0000313" key="2">
    <source>
        <dbReference type="Proteomes" id="UP001064489"/>
    </source>
</evidence>
<comment type="caution">
    <text evidence="1">The sequence shown here is derived from an EMBL/GenBank/DDBJ whole genome shotgun (WGS) entry which is preliminary data.</text>
</comment>
<name>A0AAD5NQN7_ACENE</name>
<reference evidence="1" key="1">
    <citation type="journal article" date="2022" name="Plant J.">
        <title>Strategies of tolerance reflected in two North American maple genomes.</title>
        <authorList>
            <person name="McEvoy S.L."/>
            <person name="Sezen U.U."/>
            <person name="Trouern-Trend A."/>
            <person name="McMahon S.M."/>
            <person name="Schaberg P.G."/>
            <person name="Yang J."/>
            <person name="Wegrzyn J.L."/>
            <person name="Swenson N.G."/>
        </authorList>
    </citation>
    <scope>NUCLEOTIDE SEQUENCE</scope>
    <source>
        <strain evidence="1">91603</strain>
    </source>
</reference>
<keyword evidence="2" id="KW-1185">Reference proteome</keyword>
<proteinExistence type="predicted"/>
<sequence>MASTQVVAYCSRISRLISCPVGSRGMGPAAVTRRAGYPANVGAGYPVDIIAGYLSNAVAGYPTKFRHRILSSTPRWDT</sequence>
<evidence type="ECO:0000313" key="1">
    <source>
        <dbReference type="EMBL" id="KAI9176544.1"/>
    </source>
</evidence>
<dbReference type="AlphaFoldDB" id="A0AAD5NQN7"/>
<protein>
    <submittedName>
        <fullName evidence="1">Uncharacterized protein</fullName>
    </submittedName>
</protein>